<accession>A0A7W0ARA5</accession>
<evidence type="ECO:0000256" key="4">
    <source>
        <dbReference type="ARBA" id="ARBA00022989"/>
    </source>
</evidence>
<feature type="transmembrane region" description="Helical" evidence="10">
    <location>
        <begin position="58"/>
        <end position="78"/>
    </location>
</feature>
<dbReference type="EMBL" id="JACEGE010000016">
    <property type="protein sequence ID" value="MBA2796036.1"/>
    <property type="molecule type" value="Genomic_DNA"/>
</dbReference>
<evidence type="ECO:0000256" key="1">
    <source>
        <dbReference type="ARBA" id="ARBA00004141"/>
    </source>
</evidence>
<sequence length="414" mass="45374">MKKSIEEQLRWLGLLLLTGITAGVVASILTVLIHLIQAISFGYHSGTFSSEIAKVAPIRRAISVIFAGIIAAFGWQALTKYFKPFKTIKAIVQDNEKVYPSSSFCHGMLQLVTVSMGSPLGREGASREVSVALTASWLQFFQLKNKEIKLLLACASGAALGAVYNAPLATTIFIMENVLLKWTKRHFLSATITSFMAVWTVRLLSGNVIQYKLSPLHWNSYLLLWAPLFGFLVAIIIFFYKYLLKISPKRNLTSPTYLYWVIGSFVFVAILSIFFPHILGNGKAGLLYFIHANYDFSYASGLLIAKAVAVFITFYAGAFGGRIAPSMMMGGGLGLLAAQAWNSYLPNISISFAIIIGAAIFLAIINNIPVAAVFFLLEITNQPLWNALPIAIAILSALFCQKIGSSLLNMKTSR</sequence>
<dbReference type="GO" id="GO:0034707">
    <property type="term" value="C:chloride channel complex"/>
    <property type="evidence" value="ECO:0007669"/>
    <property type="project" value="UniProtKB-KW"/>
</dbReference>
<protein>
    <submittedName>
        <fullName evidence="11">Chloride channel protein</fullName>
    </submittedName>
</protein>
<dbReference type="GO" id="GO:0005254">
    <property type="term" value="F:chloride channel activity"/>
    <property type="evidence" value="ECO:0007669"/>
    <property type="project" value="UniProtKB-KW"/>
</dbReference>
<comment type="caution">
    <text evidence="11">The sequence shown here is derived from an EMBL/GenBank/DDBJ whole genome shotgun (WGS) entry which is preliminary data.</text>
</comment>
<dbReference type="RefSeq" id="WP_181460135.1">
    <property type="nucleotide sequence ID" value="NZ_JACEGE010000016.1"/>
</dbReference>
<dbReference type="PANTHER" id="PTHR43427">
    <property type="entry name" value="CHLORIDE CHANNEL PROTEIN CLC-E"/>
    <property type="match status" value="1"/>
</dbReference>
<dbReference type="Gene3D" id="1.10.3080.10">
    <property type="entry name" value="Clc chloride channel"/>
    <property type="match status" value="1"/>
</dbReference>
<feature type="transmembrane region" description="Helical" evidence="10">
    <location>
        <begin position="150"/>
        <end position="175"/>
    </location>
</feature>
<evidence type="ECO:0000256" key="3">
    <source>
        <dbReference type="ARBA" id="ARBA00022692"/>
    </source>
</evidence>
<evidence type="ECO:0000256" key="6">
    <source>
        <dbReference type="ARBA" id="ARBA00023136"/>
    </source>
</evidence>
<comment type="subcellular location">
    <subcellularLocation>
        <location evidence="1">Membrane</location>
        <topology evidence="1">Multi-pass membrane protein</topology>
    </subcellularLocation>
</comment>
<evidence type="ECO:0000256" key="9">
    <source>
        <dbReference type="ARBA" id="ARBA00023303"/>
    </source>
</evidence>
<name>A0A7W0ARA5_STRPO</name>
<gene>
    <name evidence="11" type="ORF">H1B29_06005</name>
</gene>
<evidence type="ECO:0000313" key="11">
    <source>
        <dbReference type="EMBL" id="MBA2796036.1"/>
    </source>
</evidence>
<evidence type="ECO:0000256" key="8">
    <source>
        <dbReference type="ARBA" id="ARBA00023214"/>
    </source>
</evidence>
<feature type="transmembrane region" description="Helical" evidence="10">
    <location>
        <begin position="257"/>
        <end position="275"/>
    </location>
</feature>
<keyword evidence="4 10" id="KW-1133">Transmembrane helix</keyword>
<dbReference type="InterPro" id="IPR001807">
    <property type="entry name" value="ClC"/>
</dbReference>
<dbReference type="InterPro" id="IPR014743">
    <property type="entry name" value="Cl-channel_core"/>
</dbReference>
<keyword evidence="7" id="KW-0869">Chloride channel</keyword>
<keyword evidence="9" id="KW-0407">Ion channel</keyword>
<dbReference type="Proteomes" id="UP000524462">
    <property type="component" value="Unassembled WGS sequence"/>
</dbReference>
<dbReference type="PANTHER" id="PTHR43427:SF6">
    <property type="entry name" value="CHLORIDE CHANNEL PROTEIN CLC-E"/>
    <property type="match status" value="1"/>
</dbReference>
<evidence type="ECO:0000256" key="7">
    <source>
        <dbReference type="ARBA" id="ARBA00023173"/>
    </source>
</evidence>
<keyword evidence="8" id="KW-0868">Chloride</keyword>
<dbReference type="AlphaFoldDB" id="A0A7W0ARA5"/>
<evidence type="ECO:0000256" key="2">
    <source>
        <dbReference type="ARBA" id="ARBA00022448"/>
    </source>
</evidence>
<evidence type="ECO:0000256" key="10">
    <source>
        <dbReference type="SAM" id="Phobius"/>
    </source>
</evidence>
<evidence type="ECO:0000313" key="12">
    <source>
        <dbReference type="Proteomes" id="UP000524462"/>
    </source>
</evidence>
<feature type="transmembrane region" description="Helical" evidence="10">
    <location>
        <begin position="383"/>
        <end position="404"/>
    </location>
</feature>
<feature type="transmembrane region" description="Helical" evidence="10">
    <location>
        <begin position="353"/>
        <end position="377"/>
    </location>
</feature>
<keyword evidence="2" id="KW-0813">Transport</keyword>
<keyword evidence="5" id="KW-0406">Ion transport</keyword>
<dbReference type="Pfam" id="PF00654">
    <property type="entry name" value="Voltage_CLC"/>
    <property type="match status" value="1"/>
</dbReference>
<feature type="transmembrane region" description="Helical" evidence="10">
    <location>
        <begin position="296"/>
        <end position="317"/>
    </location>
</feature>
<dbReference type="InterPro" id="IPR050368">
    <property type="entry name" value="ClC-type_chloride_channel"/>
</dbReference>
<feature type="transmembrane region" description="Helical" evidence="10">
    <location>
        <begin position="221"/>
        <end position="242"/>
    </location>
</feature>
<feature type="transmembrane region" description="Helical" evidence="10">
    <location>
        <begin position="12"/>
        <end position="38"/>
    </location>
</feature>
<proteinExistence type="predicted"/>
<organism evidence="11 12">
    <name type="scientific">Streptococcus porcinus</name>
    <dbReference type="NCBI Taxonomy" id="1340"/>
    <lineage>
        <taxon>Bacteria</taxon>
        <taxon>Bacillati</taxon>
        <taxon>Bacillota</taxon>
        <taxon>Bacilli</taxon>
        <taxon>Lactobacillales</taxon>
        <taxon>Streptococcaceae</taxon>
        <taxon>Streptococcus</taxon>
    </lineage>
</organism>
<keyword evidence="3 10" id="KW-0812">Transmembrane</keyword>
<dbReference type="SUPFAM" id="SSF81340">
    <property type="entry name" value="Clc chloride channel"/>
    <property type="match status" value="1"/>
</dbReference>
<evidence type="ECO:0000256" key="5">
    <source>
        <dbReference type="ARBA" id="ARBA00023065"/>
    </source>
</evidence>
<keyword evidence="6 10" id="KW-0472">Membrane</keyword>
<reference evidence="11 12" key="1">
    <citation type="submission" date="2020-07" db="EMBL/GenBank/DDBJ databases">
        <title>Molecular and genomic characterization of Streptococcus porcinus isolated from diseased swine in Brazil.</title>
        <authorList>
            <person name="Moreno L.Z."/>
            <person name="Matajira C.E.C."/>
            <person name="Poor A.P."/>
            <person name="Dutra M.C."/>
            <person name="Moreno A.M."/>
        </authorList>
    </citation>
    <scope>NUCLEOTIDE SEQUENCE [LARGE SCALE GENOMIC DNA]</scope>
    <source>
        <strain evidence="11 12">SP0816-2</strain>
    </source>
</reference>